<keyword evidence="3 9" id="KW-1003">Cell membrane</keyword>
<keyword evidence="8 9" id="KW-0472">Membrane</keyword>
<evidence type="ECO:0000256" key="1">
    <source>
        <dbReference type="ARBA" id="ARBA00004651"/>
    </source>
</evidence>
<dbReference type="RefSeq" id="WP_123223861.1">
    <property type="nucleotide sequence ID" value="NZ_RJSF01000041.1"/>
</dbReference>
<evidence type="ECO:0000256" key="7">
    <source>
        <dbReference type="ARBA" id="ARBA00023010"/>
    </source>
</evidence>
<evidence type="ECO:0000256" key="3">
    <source>
        <dbReference type="ARBA" id="ARBA00022475"/>
    </source>
</evidence>
<name>A0A3N0GM09_9ACTN</name>
<dbReference type="EMBL" id="RJSF01000041">
    <property type="protein sequence ID" value="RNM13256.1"/>
    <property type="molecule type" value="Genomic_DNA"/>
</dbReference>
<feature type="domain" description="Protein export membrane protein SecD/SecF C-terminal" evidence="11">
    <location>
        <begin position="365"/>
        <end position="537"/>
    </location>
</feature>
<evidence type="ECO:0000259" key="12">
    <source>
        <dbReference type="Pfam" id="PF21760"/>
    </source>
</evidence>
<evidence type="ECO:0000256" key="9">
    <source>
        <dbReference type="HAMAP-Rule" id="MF_01463"/>
    </source>
</evidence>
<keyword evidence="2 9" id="KW-0813">Transport</keyword>
<sequence>MAKKTSRPGRTLLVFFISVAVLYGLAALGGTWKPRLGLDLEGGTRITLTAISSVNPTKLEEARQIIESRANGSGVTESDVTTQGNKNIVVEIPGKNSKNLVDSVKRTAQLRFRLVYGQPLSGLPAAPTPSASPSGSPSGTPSPSATATPKAGQASPTATPKPRVAPHFADASPTPSPTATPSATPLTTPSATPTAPVTTSKGASIDDPLAWVQDPGDEWLAKYQAYVCPAKGKDAAPIADDPSKPLITCDDSGGKYLLSKAVIEGTSLKSASAGIPQQSTSWAVLLKLKGGAVKTFADISRKLYANGGLFAIVLDGKVLSSPGFTSPILDGNAQITGSFTESSATSLANSLKYGALPVRFEDPPTVEIIGPSLAGSQLSAGIYAGIFGLLIVMIYCLLYYRGLGTVVIASLLIAAVVTYATVLVLAKAAGFTLTLPGIAGLIVAVGITADSFIVYFERIRDEMRAGKSMRVAVEAGWLRARMTCLAADAVSFLAAVVLYIFAIGVVRGFAFALGISTLIDVIVFFFFTKPMVTLLARRTFFNSGNRLSGLSRETLGVDVQRGGTTRLAGGQA</sequence>
<feature type="transmembrane region" description="Helical" evidence="9">
    <location>
        <begin position="477"/>
        <end position="502"/>
    </location>
</feature>
<feature type="compositionally biased region" description="Low complexity" evidence="10">
    <location>
        <begin position="123"/>
        <end position="149"/>
    </location>
</feature>
<feature type="transmembrane region" description="Helical" evidence="9">
    <location>
        <begin position="508"/>
        <end position="528"/>
    </location>
</feature>
<comment type="caution">
    <text evidence="9">Lacks conserved residue(s) required for the propagation of feature annotation.</text>
</comment>
<dbReference type="Pfam" id="PF21760">
    <property type="entry name" value="SecD_1st"/>
    <property type="match status" value="1"/>
</dbReference>
<feature type="domain" description="Protein translocase subunit SecDF P1" evidence="12">
    <location>
        <begin position="60"/>
        <end position="115"/>
    </location>
</feature>
<feature type="transmembrane region" description="Helical" evidence="9">
    <location>
        <begin position="438"/>
        <end position="456"/>
    </location>
</feature>
<evidence type="ECO:0000259" key="13">
    <source>
        <dbReference type="Pfam" id="PF22599"/>
    </source>
</evidence>
<accession>A0A3N0GM09</accession>
<dbReference type="GO" id="GO:0006605">
    <property type="term" value="P:protein targeting"/>
    <property type="evidence" value="ECO:0007669"/>
    <property type="project" value="UniProtKB-UniRule"/>
</dbReference>
<comment type="caution">
    <text evidence="14">The sequence shown here is derived from an EMBL/GenBank/DDBJ whole genome shotgun (WGS) entry which is preliminary data.</text>
</comment>
<dbReference type="Proteomes" id="UP000279994">
    <property type="component" value="Unassembled WGS sequence"/>
</dbReference>
<dbReference type="OrthoDB" id="5240379at2"/>
<comment type="subcellular location">
    <subcellularLocation>
        <location evidence="1 9">Cell membrane</location>
        <topology evidence="1 9">Multi-pass membrane protein</topology>
    </subcellularLocation>
</comment>
<reference evidence="14 15" key="1">
    <citation type="submission" date="2018-11" db="EMBL/GenBank/DDBJ databases">
        <authorList>
            <person name="Li F."/>
        </authorList>
    </citation>
    <scope>NUCLEOTIDE SEQUENCE [LARGE SCALE GENOMIC DNA]</scope>
    <source>
        <strain evidence="14 15">Gsoil 818</strain>
    </source>
</reference>
<evidence type="ECO:0000313" key="14">
    <source>
        <dbReference type="EMBL" id="RNM13256.1"/>
    </source>
</evidence>
<dbReference type="NCBIfam" id="TIGR00916">
    <property type="entry name" value="2A0604s01"/>
    <property type="match status" value="1"/>
</dbReference>
<dbReference type="AlphaFoldDB" id="A0A3N0GM09"/>
<evidence type="ECO:0000256" key="4">
    <source>
        <dbReference type="ARBA" id="ARBA00022692"/>
    </source>
</evidence>
<keyword evidence="6 9" id="KW-1133">Transmembrane helix</keyword>
<dbReference type="Gene3D" id="3.30.70.3220">
    <property type="match status" value="1"/>
</dbReference>
<gene>
    <name evidence="9 14" type="primary">secD</name>
    <name evidence="14" type="ORF">EFL26_15675</name>
</gene>
<dbReference type="InterPro" id="IPR048634">
    <property type="entry name" value="SecD_SecF_C"/>
</dbReference>
<dbReference type="Gene3D" id="1.20.1640.10">
    <property type="entry name" value="Multidrug efflux transporter AcrB transmembrane domain"/>
    <property type="match status" value="1"/>
</dbReference>
<evidence type="ECO:0000256" key="2">
    <source>
        <dbReference type="ARBA" id="ARBA00022448"/>
    </source>
</evidence>
<dbReference type="Pfam" id="PF02355">
    <property type="entry name" value="SecD_SecF_C"/>
    <property type="match status" value="1"/>
</dbReference>
<dbReference type="GO" id="GO:0005886">
    <property type="term" value="C:plasma membrane"/>
    <property type="evidence" value="ECO:0007669"/>
    <property type="project" value="UniProtKB-SubCell"/>
</dbReference>
<dbReference type="InterPro" id="IPR048631">
    <property type="entry name" value="SecD_1st"/>
</dbReference>
<dbReference type="InterPro" id="IPR054384">
    <property type="entry name" value="SecDF_P1_head"/>
</dbReference>
<dbReference type="Gene3D" id="3.30.1360.200">
    <property type="match status" value="1"/>
</dbReference>
<comment type="similarity">
    <text evidence="9">Belongs to the SecD/SecF family. SecD subfamily.</text>
</comment>
<feature type="compositionally biased region" description="Low complexity" evidence="10">
    <location>
        <begin position="171"/>
        <end position="200"/>
    </location>
</feature>
<dbReference type="InterPro" id="IPR055344">
    <property type="entry name" value="SecD_SecF_C_bact"/>
</dbReference>
<evidence type="ECO:0000256" key="5">
    <source>
        <dbReference type="ARBA" id="ARBA00022927"/>
    </source>
</evidence>
<dbReference type="HAMAP" id="MF_01463_B">
    <property type="entry name" value="SecD_B"/>
    <property type="match status" value="1"/>
</dbReference>
<protein>
    <recommendedName>
        <fullName evidence="9">Protein translocase subunit SecD</fullName>
    </recommendedName>
</protein>
<evidence type="ECO:0000313" key="15">
    <source>
        <dbReference type="Proteomes" id="UP000279994"/>
    </source>
</evidence>
<comment type="subunit">
    <text evidence="9">Forms a complex with SecF. Part of the essential Sec protein translocation apparatus which comprises SecA, SecYEG and auxiliary proteins SecDF. Other proteins may also be involved.</text>
</comment>
<dbReference type="PANTHER" id="PTHR30081:SF1">
    <property type="entry name" value="PROTEIN TRANSLOCASE SUBUNIT SECD"/>
    <property type="match status" value="1"/>
</dbReference>
<dbReference type="NCBIfam" id="TIGR01129">
    <property type="entry name" value="secD"/>
    <property type="match status" value="1"/>
</dbReference>
<dbReference type="GO" id="GO:0015450">
    <property type="term" value="F:protein-transporting ATPase activity"/>
    <property type="evidence" value="ECO:0007669"/>
    <property type="project" value="InterPro"/>
</dbReference>
<comment type="function">
    <text evidence="9">Part of the Sec protein translocase complex. Interacts with the SecYEG preprotein conducting channel. SecDF uses the proton motive force (PMF) to complete protein translocation after the ATP-dependent function of SecA.</text>
</comment>
<organism evidence="14 15">
    <name type="scientific">Nocardioides pocheonensis</name>
    <dbReference type="NCBI Taxonomy" id="661485"/>
    <lineage>
        <taxon>Bacteria</taxon>
        <taxon>Bacillati</taxon>
        <taxon>Actinomycetota</taxon>
        <taxon>Actinomycetes</taxon>
        <taxon>Propionibacteriales</taxon>
        <taxon>Nocardioidaceae</taxon>
        <taxon>Nocardioides</taxon>
    </lineage>
</organism>
<dbReference type="PANTHER" id="PTHR30081">
    <property type="entry name" value="PROTEIN-EXPORT MEMBRANE PROTEIN SEC"/>
    <property type="match status" value="1"/>
</dbReference>
<dbReference type="GO" id="GO:0043952">
    <property type="term" value="P:protein transport by the Sec complex"/>
    <property type="evidence" value="ECO:0007669"/>
    <property type="project" value="UniProtKB-UniRule"/>
</dbReference>
<feature type="domain" description="SecDF P1 head subdomain" evidence="13">
    <location>
        <begin position="249"/>
        <end position="358"/>
    </location>
</feature>
<evidence type="ECO:0000256" key="8">
    <source>
        <dbReference type="ARBA" id="ARBA00023136"/>
    </source>
</evidence>
<feature type="region of interest" description="Disordered" evidence="10">
    <location>
        <begin position="123"/>
        <end position="210"/>
    </location>
</feature>
<dbReference type="GO" id="GO:0065002">
    <property type="term" value="P:intracellular protein transmembrane transport"/>
    <property type="evidence" value="ECO:0007669"/>
    <property type="project" value="UniProtKB-UniRule"/>
</dbReference>
<evidence type="ECO:0000256" key="6">
    <source>
        <dbReference type="ARBA" id="ARBA00022989"/>
    </source>
</evidence>
<evidence type="ECO:0000256" key="10">
    <source>
        <dbReference type="SAM" id="MobiDB-lite"/>
    </source>
</evidence>
<proteinExistence type="inferred from homology"/>
<dbReference type="InterPro" id="IPR005791">
    <property type="entry name" value="SecD"/>
</dbReference>
<dbReference type="InterPro" id="IPR022813">
    <property type="entry name" value="SecD/SecF_arch_bac"/>
</dbReference>
<feature type="transmembrane region" description="Helical" evidence="9">
    <location>
        <begin position="380"/>
        <end position="400"/>
    </location>
</feature>
<keyword evidence="15" id="KW-1185">Reference proteome</keyword>
<dbReference type="Pfam" id="PF22599">
    <property type="entry name" value="SecDF_P1_head"/>
    <property type="match status" value="1"/>
</dbReference>
<keyword evidence="4 9" id="KW-0812">Transmembrane</keyword>
<feature type="transmembrane region" description="Helical" evidence="9">
    <location>
        <begin position="407"/>
        <end position="426"/>
    </location>
</feature>
<dbReference type="SUPFAM" id="SSF82866">
    <property type="entry name" value="Multidrug efflux transporter AcrB transmembrane domain"/>
    <property type="match status" value="1"/>
</dbReference>
<keyword evidence="7 9" id="KW-0811">Translocation</keyword>
<evidence type="ECO:0000259" key="11">
    <source>
        <dbReference type="Pfam" id="PF02355"/>
    </source>
</evidence>
<keyword evidence="5 9" id="KW-0653">Protein transport</keyword>